<evidence type="ECO:0000313" key="3">
    <source>
        <dbReference type="EMBL" id="BCD71056.1"/>
    </source>
</evidence>
<dbReference type="EMBL" id="AP019774">
    <property type="protein sequence ID" value="BCD71056.1"/>
    <property type="molecule type" value="Genomic_DNA"/>
</dbReference>
<evidence type="ECO:0000313" key="2">
    <source>
        <dbReference type="EMBL" id="BCD46725.1"/>
    </source>
</evidence>
<dbReference type="InterPro" id="IPR029063">
    <property type="entry name" value="SAM-dependent_MTases_sf"/>
</dbReference>
<organism evidence="3 4">
    <name type="scientific">Helicobacter suis</name>
    <dbReference type="NCBI Taxonomy" id="104628"/>
    <lineage>
        <taxon>Bacteria</taxon>
        <taxon>Pseudomonadati</taxon>
        <taxon>Campylobacterota</taxon>
        <taxon>Epsilonproteobacteria</taxon>
        <taxon>Campylobacterales</taxon>
        <taxon>Helicobacteraceae</taxon>
        <taxon>Helicobacter</taxon>
    </lineage>
</organism>
<dbReference type="Gene3D" id="3.40.50.150">
    <property type="entry name" value="Vaccinia Virus protein VP39"/>
    <property type="match status" value="1"/>
</dbReference>
<dbReference type="InterPro" id="IPR001045">
    <property type="entry name" value="Spermi_synthase"/>
</dbReference>
<evidence type="ECO:0000313" key="4">
    <source>
        <dbReference type="Proteomes" id="UP000317935"/>
    </source>
</evidence>
<reference evidence="2 5" key="2">
    <citation type="submission" date="2020-04" db="EMBL/GenBank/DDBJ databases">
        <title>Genomic analysis of gastric non-Helicobacter pylori Helicobacters isolated in Japan.</title>
        <authorList>
            <person name="Suzuki M."/>
            <person name="Rimbara E."/>
        </authorList>
    </citation>
    <scope>NUCLEOTIDE SEQUENCE [LARGE SCALE GENOMIC DNA]</scope>
    <source>
        <strain evidence="2 5">NHP19-0020</strain>
    </source>
</reference>
<dbReference type="GO" id="GO:0004766">
    <property type="term" value="F:spermidine synthase activity"/>
    <property type="evidence" value="ECO:0007669"/>
    <property type="project" value="TreeGrafter"/>
</dbReference>
<proteinExistence type="predicted"/>
<dbReference type="Proteomes" id="UP000509742">
    <property type="component" value="Chromosome"/>
</dbReference>
<reference evidence="3 4" key="1">
    <citation type="submission" date="2019-06" db="EMBL/GenBank/DDBJ databases">
        <title>Complete genome sequence of Helicobacter suis SNTW101c.</title>
        <authorList>
            <person name="Rimbara E."/>
            <person name="Suzuki M."/>
            <person name="Matsui H."/>
            <person name="Nakamura M."/>
            <person name="Mori S."/>
            <person name="Shibayama K."/>
        </authorList>
    </citation>
    <scope>NUCLEOTIDE SEQUENCE [LARGE SCALE GENOMIC DNA]</scope>
    <source>
        <strain evidence="3 4">SNTW101c</strain>
    </source>
</reference>
<dbReference type="Pfam" id="PF01564">
    <property type="entry name" value="Spermine_synth"/>
    <property type="match status" value="1"/>
</dbReference>
<protein>
    <submittedName>
        <fullName evidence="3">Spermidine synthase SpeE</fullName>
    </submittedName>
</protein>
<name>A0A6J4CZZ3_9HELI</name>
<sequence>MQQHLEGSLLEEIRGKACVLQVLENEELGLIGRVSGSQEALFVQKDSFMQSELLAHVGACVLVEGQNALVVGGFDLEMAFELFKHDLQVDFVQEEYRILEALAPFFAHFQETRDHPHFKHYSQILDLEVKKYDLIISLSPLNAHQIDGLQRMLSMQGILICASYHPLLKQQNFKNALEALAPFFAVIMPFFNPYSLTPAYFLFASKHFHPEADMILQKIDMLEDLRHYNAMLHQAAFAQPNWFYPTYKGLLKN</sequence>
<dbReference type="AlphaFoldDB" id="A0A6J4CZZ3"/>
<dbReference type="Proteomes" id="UP000317935">
    <property type="component" value="Chromosome"/>
</dbReference>
<accession>A0A6J4CZZ3</accession>
<dbReference type="PANTHER" id="PTHR11558:SF11">
    <property type="entry name" value="SPERMIDINE SYNTHASE"/>
    <property type="match status" value="1"/>
</dbReference>
<keyword evidence="5" id="KW-1185">Reference proteome</keyword>
<dbReference type="RefSeq" id="WP_006564052.1">
    <property type="nucleotide sequence ID" value="NZ_AP019774.1"/>
</dbReference>
<dbReference type="OrthoDB" id="9793120at2"/>
<gene>
    <name evidence="3" type="primary">speE</name>
    <name evidence="2" type="ORF">NHP190020_17640</name>
    <name evidence="3" type="ORF">SNTW_17010</name>
</gene>
<dbReference type="GO" id="GO:0005829">
    <property type="term" value="C:cytosol"/>
    <property type="evidence" value="ECO:0007669"/>
    <property type="project" value="TreeGrafter"/>
</dbReference>
<dbReference type="EMBL" id="AP023036">
    <property type="protein sequence ID" value="BCD46725.1"/>
    <property type="molecule type" value="Genomic_DNA"/>
</dbReference>
<dbReference type="GeneID" id="56929535"/>
<keyword evidence="1" id="KW-0745">Spermidine biosynthesis</keyword>
<evidence type="ECO:0000256" key="1">
    <source>
        <dbReference type="ARBA" id="ARBA00023066"/>
    </source>
</evidence>
<evidence type="ECO:0000313" key="5">
    <source>
        <dbReference type="Proteomes" id="UP000509742"/>
    </source>
</evidence>
<dbReference type="SUPFAM" id="SSF53335">
    <property type="entry name" value="S-adenosyl-L-methionine-dependent methyltransferases"/>
    <property type="match status" value="1"/>
</dbReference>
<dbReference type="PANTHER" id="PTHR11558">
    <property type="entry name" value="SPERMIDINE/SPERMINE SYNTHASE"/>
    <property type="match status" value="1"/>
</dbReference>
<dbReference type="GO" id="GO:0008295">
    <property type="term" value="P:spermidine biosynthetic process"/>
    <property type="evidence" value="ECO:0007669"/>
    <property type="project" value="UniProtKB-KW"/>
</dbReference>